<organism evidence="1 2">
    <name type="scientific">Colletotrichum sojae</name>
    <dbReference type="NCBI Taxonomy" id="2175907"/>
    <lineage>
        <taxon>Eukaryota</taxon>
        <taxon>Fungi</taxon>
        <taxon>Dikarya</taxon>
        <taxon>Ascomycota</taxon>
        <taxon>Pezizomycotina</taxon>
        <taxon>Sordariomycetes</taxon>
        <taxon>Hypocreomycetidae</taxon>
        <taxon>Glomerellales</taxon>
        <taxon>Glomerellaceae</taxon>
        <taxon>Colletotrichum</taxon>
        <taxon>Colletotrichum orchidearum species complex</taxon>
    </lineage>
</organism>
<reference evidence="1 2" key="1">
    <citation type="journal article" date="2020" name="Phytopathology">
        <title>Genome Sequence Resources of Colletotrichum truncatum, C. plurivorum, C. musicola, and C. sojae: Four Species Pathogenic to Soybean (Glycine max).</title>
        <authorList>
            <person name="Rogerio F."/>
            <person name="Boufleur T.R."/>
            <person name="Ciampi-Guillardi M."/>
            <person name="Sukno S.A."/>
            <person name="Thon M.R."/>
            <person name="Massola Junior N.S."/>
            <person name="Baroncelli R."/>
        </authorList>
    </citation>
    <scope>NUCLEOTIDE SEQUENCE [LARGE SCALE GENOMIC DNA]</scope>
    <source>
        <strain evidence="1 2">LFN0009</strain>
    </source>
</reference>
<accession>A0A8H6IXR0</accession>
<keyword evidence="2" id="KW-1185">Reference proteome</keyword>
<name>A0A8H6IXR0_9PEZI</name>
<evidence type="ECO:0000313" key="1">
    <source>
        <dbReference type="EMBL" id="KAF6802573.1"/>
    </source>
</evidence>
<dbReference type="EMBL" id="WIGN01000266">
    <property type="protein sequence ID" value="KAF6802573.1"/>
    <property type="molecule type" value="Genomic_DNA"/>
</dbReference>
<evidence type="ECO:0000313" key="2">
    <source>
        <dbReference type="Proteomes" id="UP000652219"/>
    </source>
</evidence>
<gene>
    <name evidence="1" type="ORF">CSOJ01_11488</name>
</gene>
<proteinExistence type="predicted"/>
<protein>
    <submittedName>
        <fullName evidence="1">Uncharacterized protein</fullName>
    </submittedName>
</protein>
<comment type="caution">
    <text evidence="1">The sequence shown here is derived from an EMBL/GenBank/DDBJ whole genome shotgun (WGS) entry which is preliminary data.</text>
</comment>
<sequence length="401" mass="44197">MSRLLEGVEELRKVEATDRIGSVSAAQPDAVGLPLCDGPGRVETPADPKLGSRMIQLRGKLRLSSSRLFGSSSQKACLFSYLNGGEFSNWRSVAVQDSLGHLADVACTDAWPLTRVFKVDAACDQGWVGKLLSSCFYAEPCKSEHAGMFAVRLRCRIAPSPHLLNRMLRLRQWETPMHFRVGQGKWSTARLCEERTWALLKDGQEYERRLEVDVSPFGTLLHLKIDTTPADGRLNDISNSSLTVADLLQAHDFFHAAAGLETDDGLGTDAGTVDEEITEPQRGLRGEIDKLGVLLKTSEHYPKAWSNPHDIIKLALGAVQSENGISPDKASSATVLAIQTYDSKAQLVFDMFHNAYDSRTAHLPGQGDLPVWTVTVDRRMEKDIIKIFLATGKKITPTTRL</sequence>
<dbReference type="AlphaFoldDB" id="A0A8H6IXR0"/>
<dbReference type="Proteomes" id="UP000652219">
    <property type="component" value="Unassembled WGS sequence"/>
</dbReference>